<keyword evidence="3" id="KW-1185">Reference proteome</keyword>
<dbReference type="Pfam" id="PF00629">
    <property type="entry name" value="MAM"/>
    <property type="match status" value="1"/>
</dbReference>
<organism evidence="2 3">
    <name type="scientific">Oryctes borbonicus</name>
    <dbReference type="NCBI Taxonomy" id="1629725"/>
    <lineage>
        <taxon>Eukaryota</taxon>
        <taxon>Metazoa</taxon>
        <taxon>Ecdysozoa</taxon>
        <taxon>Arthropoda</taxon>
        <taxon>Hexapoda</taxon>
        <taxon>Insecta</taxon>
        <taxon>Pterygota</taxon>
        <taxon>Neoptera</taxon>
        <taxon>Endopterygota</taxon>
        <taxon>Coleoptera</taxon>
        <taxon>Polyphaga</taxon>
        <taxon>Scarabaeiformia</taxon>
        <taxon>Scarabaeidae</taxon>
        <taxon>Dynastinae</taxon>
        <taxon>Oryctes</taxon>
    </lineage>
</organism>
<dbReference type="GO" id="GO:0016020">
    <property type="term" value="C:membrane"/>
    <property type="evidence" value="ECO:0007669"/>
    <property type="project" value="InterPro"/>
</dbReference>
<dbReference type="PROSITE" id="PS50060">
    <property type="entry name" value="MAM_2"/>
    <property type="match status" value="1"/>
</dbReference>
<comment type="caution">
    <text evidence="2">The sequence shown here is derived from an EMBL/GenBank/DDBJ whole genome shotgun (WGS) entry which is preliminary data.</text>
</comment>
<dbReference type="PANTHER" id="PTHR23282:SF101">
    <property type="entry name" value="MAM DOMAIN-CONTAINING PROTEIN"/>
    <property type="match status" value="1"/>
</dbReference>
<evidence type="ECO:0000313" key="2">
    <source>
        <dbReference type="EMBL" id="KRT85486.1"/>
    </source>
</evidence>
<sequence length="168" mass="19236">MSCDFEMEDLCGWSHDLNHNFDWLRLNKNTPSGHLATGPSFDHTKGRGADGYYMYIEGSTQNVNDTARFISPIYKRETNNTCLEFYYHMFGSGMGELRVYVKKVNDSWIFKLEEAVFVKDGNQGNEWLRGLVQLGSIGDEFQIVFEGVRGFSFTTDIAIDDVKIIENC</sequence>
<evidence type="ECO:0000313" key="3">
    <source>
        <dbReference type="Proteomes" id="UP000051574"/>
    </source>
</evidence>
<dbReference type="InterPro" id="IPR000998">
    <property type="entry name" value="MAM_dom"/>
</dbReference>
<dbReference type="EMBL" id="LJIG01001454">
    <property type="protein sequence ID" value="KRT85486.1"/>
    <property type="molecule type" value="Genomic_DNA"/>
</dbReference>
<dbReference type="PRINTS" id="PR00020">
    <property type="entry name" value="MAMDOMAIN"/>
</dbReference>
<dbReference type="CDD" id="cd06263">
    <property type="entry name" value="MAM"/>
    <property type="match status" value="1"/>
</dbReference>
<proteinExistence type="predicted"/>
<feature type="non-terminal residue" evidence="2">
    <location>
        <position position="168"/>
    </location>
</feature>
<dbReference type="AlphaFoldDB" id="A0A0T6BE21"/>
<dbReference type="InterPro" id="IPR051560">
    <property type="entry name" value="MAM_domain-containing"/>
</dbReference>
<accession>A0A0T6BE21</accession>
<dbReference type="SMART" id="SM00137">
    <property type="entry name" value="MAM"/>
    <property type="match status" value="1"/>
</dbReference>
<dbReference type="Gene3D" id="2.60.120.200">
    <property type="match status" value="1"/>
</dbReference>
<dbReference type="SUPFAM" id="SSF49899">
    <property type="entry name" value="Concanavalin A-like lectins/glucanases"/>
    <property type="match status" value="1"/>
</dbReference>
<dbReference type="OrthoDB" id="6107927at2759"/>
<evidence type="ECO:0000259" key="1">
    <source>
        <dbReference type="PROSITE" id="PS50060"/>
    </source>
</evidence>
<feature type="domain" description="MAM" evidence="1">
    <location>
        <begin position="1"/>
        <end position="168"/>
    </location>
</feature>
<dbReference type="Proteomes" id="UP000051574">
    <property type="component" value="Unassembled WGS sequence"/>
</dbReference>
<protein>
    <recommendedName>
        <fullName evidence="1">MAM domain-containing protein</fullName>
    </recommendedName>
</protein>
<name>A0A0T6BE21_9SCAR</name>
<dbReference type="InterPro" id="IPR013320">
    <property type="entry name" value="ConA-like_dom_sf"/>
</dbReference>
<reference evidence="2 3" key="1">
    <citation type="submission" date="2015-09" db="EMBL/GenBank/DDBJ databases">
        <title>Draft genome of the scarab beetle Oryctes borbonicus.</title>
        <authorList>
            <person name="Meyer J.M."/>
            <person name="Markov G.V."/>
            <person name="Baskaran P."/>
            <person name="Herrmann M."/>
            <person name="Sommer R.J."/>
            <person name="Roedelsperger C."/>
        </authorList>
    </citation>
    <scope>NUCLEOTIDE SEQUENCE [LARGE SCALE GENOMIC DNA]</scope>
    <source>
        <strain evidence="2">OB123</strain>
        <tissue evidence="2">Whole animal</tissue>
    </source>
</reference>
<gene>
    <name evidence="2" type="ORF">AMK59_1274</name>
</gene>
<dbReference type="PANTHER" id="PTHR23282">
    <property type="entry name" value="APICAL ENDOSOMAL GLYCOPROTEIN PRECURSOR"/>
    <property type="match status" value="1"/>
</dbReference>